<proteinExistence type="predicted"/>
<dbReference type="AlphaFoldDB" id="A0AAD9R4J0"/>
<organism evidence="3 4">
    <name type="scientific">Acropora cervicornis</name>
    <name type="common">Staghorn coral</name>
    <dbReference type="NCBI Taxonomy" id="6130"/>
    <lineage>
        <taxon>Eukaryota</taxon>
        <taxon>Metazoa</taxon>
        <taxon>Cnidaria</taxon>
        <taxon>Anthozoa</taxon>
        <taxon>Hexacorallia</taxon>
        <taxon>Scleractinia</taxon>
        <taxon>Astrocoeniina</taxon>
        <taxon>Acroporidae</taxon>
        <taxon>Acropora</taxon>
    </lineage>
</organism>
<evidence type="ECO:0000256" key="1">
    <source>
        <dbReference type="SAM" id="MobiDB-lite"/>
    </source>
</evidence>
<evidence type="ECO:0000313" key="4">
    <source>
        <dbReference type="Proteomes" id="UP001249851"/>
    </source>
</evidence>
<dbReference type="PROSITE" id="PS51257">
    <property type="entry name" value="PROKAR_LIPOPROTEIN"/>
    <property type="match status" value="1"/>
</dbReference>
<sequence>MCLISERKAWKIPLITGLFTCLLGLACCGVGLKLLEFKKSPSLPPMIAGAPMVVAGIAGMVSVHAAFCLVVGVLSLHLINIFVVKEAKARKLHWAKCQSNFQGSKYCHWYAATLGMAVLSVLAVTLVPLGIICCVTKKYMTSQHESEAKNEHSFTLDKPEEFKVTSNALPSRELRLFQRNYMKKHRGHNNRFHNYSRSPVDQSEDVINNATENQLVKNLVTNGESFRYVIDDSHCVGNPVLHNHTLENETDHNQNLSTGGNEPIFKQLLSDVLLTNKIVEDKSCAENAPREPSHGNLECSHTSQDKACGPCIVPPSKKANEDHVLEDNITANFSSSKSKPKLHFPSKPPSNKQCQQDDHARARQNIAGRNYAFDPTVAGNRGPTGKIHESYAFGDDVTSNMAVNNESGAQVLGKQQLGNHQLSDESVILRVPSNQLSGNHVLSNQPMEKKVRDLVADKPRHAAKMYPVKAAQKSSRSALFKLMSRQRGNMFLSNTTDHSYA</sequence>
<reference evidence="3" key="1">
    <citation type="journal article" date="2023" name="G3 (Bethesda)">
        <title>Whole genome assembly and annotation of the endangered Caribbean coral Acropora cervicornis.</title>
        <authorList>
            <person name="Selwyn J.D."/>
            <person name="Vollmer S.V."/>
        </authorList>
    </citation>
    <scope>NUCLEOTIDE SEQUENCE</scope>
    <source>
        <strain evidence="3">K2</strain>
    </source>
</reference>
<dbReference type="EMBL" id="JARQWQ010000003">
    <property type="protein sequence ID" value="KAK2573007.1"/>
    <property type="molecule type" value="Genomic_DNA"/>
</dbReference>
<accession>A0AAD9R4J0</accession>
<keyword evidence="2" id="KW-1133">Transmembrane helix</keyword>
<feature type="region of interest" description="Disordered" evidence="1">
    <location>
        <begin position="331"/>
        <end position="356"/>
    </location>
</feature>
<evidence type="ECO:0000313" key="3">
    <source>
        <dbReference type="EMBL" id="KAK2573007.1"/>
    </source>
</evidence>
<keyword evidence="4" id="KW-1185">Reference proteome</keyword>
<comment type="caution">
    <text evidence="3">The sequence shown here is derived from an EMBL/GenBank/DDBJ whole genome shotgun (WGS) entry which is preliminary data.</text>
</comment>
<name>A0AAD9R4J0_ACRCE</name>
<dbReference type="Proteomes" id="UP001249851">
    <property type="component" value="Unassembled WGS sequence"/>
</dbReference>
<reference evidence="3" key="2">
    <citation type="journal article" date="2023" name="Science">
        <title>Genomic signatures of disease resistance in endangered staghorn corals.</title>
        <authorList>
            <person name="Vollmer S.V."/>
            <person name="Selwyn J.D."/>
            <person name="Despard B.A."/>
            <person name="Roesel C.L."/>
        </authorList>
    </citation>
    <scope>NUCLEOTIDE SEQUENCE</scope>
    <source>
        <strain evidence="3">K2</strain>
    </source>
</reference>
<evidence type="ECO:0000256" key="2">
    <source>
        <dbReference type="SAM" id="Phobius"/>
    </source>
</evidence>
<keyword evidence="2" id="KW-0472">Membrane</keyword>
<feature type="transmembrane region" description="Helical" evidence="2">
    <location>
        <begin position="109"/>
        <end position="132"/>
    </location>
</feature>
<feature type="region of interest" description="Disordered" evidence="1">
    <location>
        <begin position="285"/>
        <end position="304"/>
    </location>
</feature>
<gene>
    <name evidence="3" type="ORF">P5673_002029</name>
</gene>
<feature type="transmembrane region" description="Helical" evidence="2">
    <location>
        <begin position="12"/>
        <end position="32"/>
    </location>
</feature>
<feature type="transmembrane region" description="Helical" evidence="2">
    <location>
        <begin position="52"/>
        <end position="83"/>
    </location>
</feature>
<protein>
    <submittedName>
        <fullName evidence="3">Uncharacterized protein</fullName>
    </submittedName>
</protein>
<keyword evidence="2" id="KW-0812">Transmembrane</keyword>